<dbReference type="SMART" id="SM00212">
    <property type="entry name" value="UBCc"/>
    <property type="match status" value="1"/>
</dbReference>
<organism evidence="2 3">
    <name type="scientific">Scyliorhinus torazame</name>
    <name type="common">Cloudy catshark</name>
    <name type="synonym">Catulus torazame</name>
    <dbReference type="NCBI Taxonomy" id="75743"/>
    <lineage>
        <taxon>Eukaryota</taxon>
        <taxon>Metazoa</taxon>
        <taxon>Chordata</taxon>
        <taxon>Craniata</taxon>
        <taxon>Vertebrata</taxon>
        <taxon>Chondrichthyes</taxon>
        <taxon>Elasmobranchii</taxon>
        <taxon>Galeomorphii</taxon>
        <taxon>Galeoidea</taxon>
        <taxon>Carcharhiniformes</taxon>
        <taxon>Scyliorhinidae</taxon>
        <taxon>Scyliorhinus</taxon>
    </lineage>
</organism>
<gene>
    <name evidence="2" type="ORF">scyTo_0000325</name>
</gene>
<comment type="caution">
    <text evidence="2">The sequence shown here is derived from an EMBL/GenBank/DDBJ whole genome shotgun (WGS) entry which is preliminary data.</text>
</comment>
<dbReference type="PANTHER" id="PTHR24067">
    <property type="entry name" value="UBIQUITIN-CONJUGATING ENZYME E2"/>
    <property type="match status" value="1"/>
</dbReference>
<reference evidence="2 3" key="1">
    <citation type="journal article" date="2018" name="Nat. Ecol. Evol.">
        <title>Shark genomes provide insights into elasmobranch evolution and the origin of vertebrates.</title>
        <authorList>
            <person name="Hara Y"/>
            <person name="Yamaguchi K"/>
            <person name="Onimaru K"/>
            <person name="Kadota M"/>
            <person name="Koyanagi M"/>
            <person name="Keeley SD"/>
            <person name="Tatsumi K"/>
            <person name="Tanaka K"/>
            <person name="Motone F"/>
            <person name="Kageyama Y"/>
            <person name="Nozu R"/>
            <person name="Adachi N"/>
            <person name="Nishimura O"/>
            <person name="Nakagawa R"/>
            <person name="Tanegashima C"/>
            <person name="Kiyatake I"/>
            <person name="Matsumoto R"/>
            <person name="Murakumo K"/>
            <person name="Nishida K"/>
            <person name="Terakita A"/>
            <person name="Kuratani S"/>
            <person name="Sato K"/>
            <person name="Hyodo S Kuraku.S."/>
        </authorList>
    </citation>
    <scope>NUCLEOTIDE SEQUENCE [LARGE SCALE GENOMIC DNA]</scope>
</reference>
<dbReference type="AlphaFoldDB" id="A0A401NV53"/>
<dbReference type="Pfam" id="PF00179">
    <property type="entry name" value="UQ_con"/>
    <property type="match status" value="1"/>
</dbReference>
<dbReference type="Proteomes" id="UP000288216">
    <property type="component" value="Unassembled WGS sequence"/>
</dbReference>
<dbReference type="InterPro" id="IPR016135">
    <property type="entry name" value="UBQ-conjugating_enzyme/RWD"/>
</dbReference>
<dbReference type="Gene3D" id="3.10.110.10">
    <property type="entry name" value="Ubiquitin Conjugating Enzyme"/>
    <property type="match status" value="1"/>
</dbReference>
<dbReference type="OMA" id="SEDMMQW"/>
<protein>
    <recommendedName>
        <fullName evidence="1">UBC core domain-containing protein</fullName>
    </recommendedName>
</protein>
<sequence length="333" mass="38275">MQSKAYLLLAREYAQLQEARLFGITVSPVRDDLLEWVATVQGLKDSLWEGASLQLSLKYTEDYDSTPPNVTFNTIPFHPNVDTVSAKPCIDFLENPRKWEEGFSLTTILLTIQVMLSNPVLENAVNVEAVEMLKENPSRYREMILECVRTSRKLKETGVKLAVKSFPVAHFQDQVSTPIYGKPLLIKRIAFADYHKAWSEIATSKATESCKDQMPVTYPNLQALYNGLGKEDLEKEIEAQNKEFNDVMYGVFGKKRKRQITLDQKLERIDRMKRSYIMDKPLEDSNSIILNLPTSITRKRPNTNTQEEEEWNKEVDSLIDWTTGLNIDDLEDD</sequence>
<dbReference type="InterPro" id="IPR000608">
    <property type="entry name" value="UBC"/>
</dbReference>
<dbReference type="PROSITE" id="PS50127">
    <property type="entry name" value="UBC_2"/>
    <property type="match status" value="1"/>
</dbReference>
<evidence type="ECO:0000259" key="1">
    <source>
        <dbReference type="PROSITE" id="PS50127"/>
    </source>
</evidence>
<dbReference type="EMBL" id="BFAA01000061">
    <property type="protein sequence ID" value="GCB64771.1"/>
    <property type="molecule type" value="Genomic_DNA"/>
</dbReference>
<dbReference type="CDD" id="cd23806">
    <property type="entry name" value="UBCc_UBE2U"/>
    <property type="match status" value="1"/>
</dbReference>
<dbReference type="STRING" id="75743.A0A401NV53"/>
<dbReference type="OrthoDB" id="9978460at2759"/>
<evidence type="ECO:0000313" key="3">
    <source>
        <dbReference type="Proteomes" id="UP000288216"/>
    </source>
</evidence>
<feature type="domain" description="UBC core" evidence="1">
    <location>
        <begin position="4"/>
        <end position="153"/>
    </location>
</feature>
<proteinExistence type="predicted"/>
<name>A0A401NV53_SCYTO</name>
<evidence type="ECO:0000313" key="2">
    <source>
        <dbReference type="EMBL" id="GCB64771.1"/>
    </source>
</evidence>
<dbReference type="InterPro" id="IPR050113">
    <property type="entry name" value="Ub_conjugating_enzyme"/>
</dbReference>
<accession>A0A401NV53</accession>
<keyword evidence="3" id="KW-1185">Reference proteome</keyword>
<dbReference type="SUPFAM" id="SSF54495">
    <property type="entry name" value="UBC-like"/>
    <property type="match status" value="1"/>
</dbReference>